<evidence type="ECO:0008006" key="3">
    <source>
        <dbReference type="Google" id="ProtNLM"/>
    </source>
</evidence>
<protein>
    <recommendedName>
        <fullName evidence="3">Ankyrin repeat-containing protein</fullName>
    </recommendedName>
</protein>
<accession>A0A9W4WIK0</accession>
<evidence type="ECO:0000313" key="1">
    <source>
        <dbReference type="EMBL" id="CAI0653639.1"/>
    </source>
</evidence>
<dbReference type="Proteomes" id="UP001152533">
    <property type="component" value="Unassembled WGS sequence"/>
</dbReference>
<name>A0A9W4WIK0_9PEZI</name>
<keyword evidence="2" id="KW-1185">Reference proteome</keyword>
<evidence type="ECO:0000313" key="2">
    <source>
        <dbReference type="Proteomes" id="UP001152533"/>
    </source>
</evidence>
<sequence length="170" mass="18511">MIFGPFIAMLINPFRPSSGPPTFQEEYRSGDYKPTFIDAWHGPQIVAPDTPYVAAAGKNNLYFIDTRFDPDTAKHIKAQIEWASVAGGPTSVINIDELAATAEVKDTVTGETLFVFDPAYARVLFARGINRRNPALGLPEHEWAGEWLVSYDLNGSSLTAGNEDCGCGKG</sequence>
<dbReference type="AlphaFoldDB" id="A0A9W4WIK0"/>
<comment type="caution">
    <text evidence="1">The sequence shown here is derived from an EMBL/GenBank/DDBJ whole genome shotgun (WGS) entry which is preliminary data.</text>
</comment>
<dbReference type="EMBL" id="CAMGZC010001760">
    <property type="protein sequence ID" value="CAI0653639.1"/>
    <property type="molecule type" value="Genomic_DNA"/>
</dbReference>
<reference evidence="1" key="1">
    <citation type="submission" date="2022-08" db="EMBL/GenBank/DDBJ databases">
        <authorList>
            <person name="Giroux E."/>
            <person name="Giroux E."/>
        </authorList>
    </citation>
    <scope>NUCLEOTIDE SEQUENCE</scope>
    <source>
        <strain evidence="1">H1091258</strain>
    </source>
</reference>
<gene>
    <name evidence="1" type="ORF">CGXH109_LOCUS129832</name>
</gene>
<proteinExistence type="predicted"/>
<organism evidence="1 2">
    <name type="scientific">Colletotrichum noveboracense</name>
    <dbReference type="NCBI Taxonomy" id="2664923"/>
    <lineage>
        <taxon>Eukaryota</taxon>
        <taxon>Fungi</taxon>
        <taxon>Dikarya</taxon>
        <taxon>Ascomycota</taxon>
        <taxon>Pezizomycotina</taxon>
        <taxon>Sordariomycetes</taxon>
        <taxon>Hypocreomycetidae</taxon>
        <taxon>Glomerellales</taxon>
        <taxon>Glomerellaceae</taxon>
        <taxon>Colletotrichum</taxon>
        <taxon>Colletotrichum gloeosporioides species complex</taxon>
    </lineage>
</organism>